<proteinExistence type="predicted"/>
<sequence>MVKKDQDSRYLLLCFGSYSHPFTNLLQDSPMTTQLLLRIELGLDFGKFLKDTSVFESVKYKSTQNETQKQFNSLHLLYQHLSISVCRLSLNTGKPHFQDCTCIAYYCAILRAFFHPNRFLVSFVHPLKITAPSVLRLPNTAQK</sequence>
<reference evidence="1 2" key="1">
    <citation type="submission" date="2019-01" db="EMBL/GenBank/DDBJ databases">
        <title>Sequencing of cultivated peanut Arachis hypogaea provides insights into genome evolution and oil improvement.</title>
        <authorList>
            <person name="Chen X."/>
        </authorList>
    </citation>
    <scope>NUCLEOTIDE SEQUENCE [LARGE SCALE GENOMIC DNA]</scope>
    <source>
        <strain evidence="2">cv. Fuhuasheng</strain>
        <tissue evidence="1">Leaves</tissue>
    </source>
</reference>
<dbReference type="EMBL" id="SDMP01000002">
    <property type="protein sequence ID" value="RYR73455.1"/>
    <property type="molecule type" value="Genomic_DNA"/>
</dbReference>
<gene>
    <name evidence="1" type="ORF">Ahy_A02g007808</name>
</gene>
<dbReference type="AlphaFoldDB" id="A0A445EDX4"/>
<dbReference type="Proteomes" id="UP000289738">
    <property type="component" value="Chromosome A02"/>
</dbReference>
<keyword evidence="2" id="KW-1185">Reference proteome</keyword>
<organism evidence="1 2">
    <name type="scientific">Arachis hypogaea</name>
    <name type="common">Peanut</name>
    <dbReference type="NCBI Taxonomy" id="3818"/>
    <lineage>
        <taxon>Eukaryota</taxon>
        <taxon>Viridiplantae</taxon>
        <taxon>Streptophyta</taxon>
        <taxon>Embryophyta</taxon>
        <taxon>Tracheophyta</taxon>
        <taxon>Spermatophyta</taxon>
        <taxon>Magnoliopsida</taxon>
        <taxon>eudicotyledons</taxon>
        <taxon>Gunneridae</taxon>
        <taxon>Pentapetalae</taxon>
        <taxon>rosids</taxon>
        <taxon>fabids</taxon>
        <taxon>Fabales</taxon>
        <taxon>Fabaceae</taxon>
        <taxon>Papilionoideae</taxon>
        <taxon>50 kb inversion clade</taxon>
        <taxon>dalbergioids sensu lato</taxon>
        <taxon>Dalbergieae</taxon>
        <taxon>Pterocarpus clade</taxon>
        <taxon>Arachis</taxon>
    </lineage>
</organism>
<evidence type="ECO:0000313" key="1">
    <source>
        <dbReference type="EMBL" id="RYR73455.1"/>
    </source>
</evidence>
<evidence type="ECO:0000313" key="2">
    <source>
        <dbReference type="Proteomes" id="UP000289738"/>
    </source>
</evidence>
<protein>
    <submittedName>
        <fullName evidence="1">Uncharacterized protein</fullName>
    </submittedName>
</protein>
<name>A0A445EDX4_ARAHY</name>
<comment type="caution">
    <text evidence="1">The sequence shown here is derived from an EMBL/GenBank/DDBJ whole genome shotgun (WGS) entry which is preliminary data.</text>
</comment>
<accession>A0A445EDX4</accession>